<name>A0ABV0XPC7_9TELE</name>
<gene>
    <name evidence="2" type="ORF">AMECASPLE_010112</name>
</gene>
<proteinExistence type="predicted"/>
<keyword evidence="3" id="KW-1185">Reference proteome</keyword>
<dbReference type="EMBL" id="JAHRIP010009985">
    <property type="protein sequence ID" value="MEQ2283324.1"/>
    <property type="molecule type" value="Genomic_DNA"/>
</dbReference>
<evidence type="ECO:0000313" key="2">
    <source>
        <dbReference type="EMBL" id="MEQ2283324.1"/>
    </source>
</evidence>
<protein>
    <submittedName>
        <fullName evidence="2">Uncharacterized protein</fullName>
    </submittedName>
</protein>
<feature type="region of interest" description="Disordered" evidence="1">
    <location>
        <begin position="1"/>
        <end position="24"/>
    </location>
</feature>
<feature type="compositionally biased region" description="Basic residues" evidence="1">
    <location>
        <begin position="11"/>
        <end position="24"/>
    </location>
</feature>
<comment type="caution">
    <text evidence="2">The sequence shown here is derived from an EMBL/GenBank/DDBJ whole genome shotgun (WGS) entry which is preliminary data.</text>
</comment>
<organism evidence="2 3">
    <name type="scientific">Ameca splendens</name>
    <dbReference type="NCBI Taxonomy" id="208324"/>
    <lineage>
        <taxon>Eukaryota</taxon>
        <taxon>Metazoa</taxon>
        <taxon>Chordata</taxon>
        <taxon>Craniata</taxon>
        <taxon>Vertebrata</taxon>
        <taxon>Euteleostomi</taxon>
        <taxon>Actinopterygii</taxon>
        <taxon>Neopterygii</taxon>
        <taxon>Teleostei</taxon>
        <taxon>Neoteleostei</taxon>
        <taxon>Acanthomorphata</taxon>
        <taxon>Ovalentaria</taxon>
        <taxon>Atherinomorphae</taxon>
        <taxon>Cyprinodontiformes</taxon>
        <taxon>Goodeidae</taxon>
        <taxon>Ameca</taxon>
    </lineage>
</organism>
<evidence type="ECO:0000256" key="1">
    <source>
        <dbReference type="SAM" id="MobiDB-lite"/>
    </source>
</evidence>
<accession>A0ABV0XPC7</accession>
<evidence type="ECO:0000313" key="3">
    <source>
        <dbReference type="Proteomes" id="UP001469553"/>
    </source>
</evidence>
<reference evidence="2 3" key="1">
    <citation type="submission" date="2021-06" db="EMBL/GenBank/DDBJ databases">
        <authorList>
            <person name="Palmer J.M."/>
        </authorList>
    </citation>
    <scope>NUCLEOTIDE SEQUENCE [LARGE SCALE GENOMIC DNA]</scope>
    <source>
        <strain evidence="2 3">AS_MEX2019</strain>
        <tissue evidence="2">Muscle</tissue>
    </source>
</reference>
<dbReference type="Proteomes" id="UP001469553">
    <property type="component" value="Unassembled WGS sequence"/>
</dbReference>
<sequence>MGIGGEMTMERKKKKRSGGKSGNKCRRCRHFARGLGTCEFHCEPLCYKQNLQVISIHLSNLGFFIIYLEIFFANNNVLTANIVWLIIFGQIKCNRSTVALQQEGPGFDSQPGVFLHGVCMFSPCMCGFSPGTPASSHSPKTCLLG</sequence>